<reference evidence="1 2" key="3">
    <citation type="journal article" date="2013" name="Rice">
        <title>Improvement of the Oryza sativa Nipponbare reference genome using next generation sequence and optical map data.</title>
        <authorList>
            <person name="Kawahara Y."/>
            <person name="de la Bastide M."/>
            <person name="Hamilton J.P."/>
            <person name="Kanamori H."/>
            <person name="McCombie W.R."/>
            <person name="Ouyang S."/>
            <person name="Schwartz D.C."/>
            <person name="Tanaka T."/>
            <person name="Wu J."/>
            <person name="Zhou S."/>
            <person name="Childs K.L."/>
            <person name="Davidson R.M."/>
            <person name="Lin H."/>
            <person name="Quesada-Ocampo L."/>
            <person name="Vaillancourt B."/>
            <person name="Sakai H."/>
            <person name="Lee S.S."/>
            <person name="Kim J."/>
            <person name="Numa H."/>
            <person name="Itoh T."/>
            <person name="Buell C.R."/>
            <person name="Matsumoto T."/>
        </authorList>
    </citation>
    <scope>NUCLEOTIDE SEQUENCE [LARGE SCALE GENOMIC DNA]</scope>
    <source>
        <strain evidence="2">cv. Nipponbare</strain>
    </source>
</reference>
<gene>
    <name evidence="1" type="ordered locus">Os07g0284950</name>
    <name evidence="1" type="ORF">OSNPB_070284950</name>
</gene>
<name>A0A0P0X4W1_ORYSJ</name>
<protein>
    <submittedName>
        <fullName evidence="1">Os07g0284950 protein</fullName>
    </submittedName>
</protein>
<dbReference type="InParanoid" id="A0A0P0X4W1"/>
<keyword evidence="2" id="KW-1185">Reference proteome</keyword>
<organism evidence="1 2">
    <name type="scientific">Oryza sativa subsp. japonica</name>
    <name type="common">Rice</name>
    <dbReference type="NCBI Taxonomy" id="39947"/>
    <lineage>
        <taxon>Eukaryota</taxon>
        <taxon>Viridiplantae</taxon>
        <taxon>Streptophyta</taxon>
        <taxon>Embryophyta</taxon>
        <taxon>Tracheophyta</taxon>
        <taxon>Spermatophyta</taxon>
        <taxon>Magnoliopsida</taxon>
        <taxon>Liliopsida</taxon>
        <taxon>Poales</taxon>
        <taxon>Poaceae</taxon>
        <taxon>BOP clade</taxon>
        <taxon>Oryzoideae</taxon>
        <taxon>Oryzeae</taxon>
        <taxon>Oryzinae</taxon>
        <taxon>Oryza</taxon>
        <taxon>Oryza sativa</taxon>
    </lineage>
</organism>
<reference evidence="1 2" key="2">
    <citation type="journal article" date="2013" name="Plant Cell Physiol.">
        <title>Rice Annotation Project Database (RAP-DB): an integrative and interactive database for rice genomics.</title>
        <authorList>
            <person name="Sakai H."/>
            <person name="Lee S.S."/>
            <person name="Tanaka T."/>
            <person name="Numa H."/>
            <person name="Kim J."/>
            <person name="Kawahara Y."/>
            <person name="Wakimoto H."/>
            <person name="Yang C.C."/>
            <person name="Iwamoto M."/>
            <person name="Abe T."/>
            <person name="Yamada Y."/>
            <person name="Muto A."/>
            <person name="Inokuchi H."/>
            <person name="Ikemura T."/>
            <person name="Matsumoto T."/>
            <person name="Sasaki T."/>
            <person name="Itoh T."/>
        </authorList>
    </citation>
    <scope>NUCLEOTIDE SEQUENCE [LARGE SCALE GENOMIC DNA]</scope>
    <source>
        <strain evidence="2">cv. Nipponbare</strain>
    </source>
</reference>
<proteinExistence type="predicted"/>
<dbReference type="PaxDb" id="39947-A0A0P0X4W1"/>
<dbReference type="Gramene" id="Os07t0284950-00">
    <property type="protein sequence ID" value="Os07t0284950-00"/>
    <property type="gene ID" value="Os07g0284950"/>
</dbReference>
<dbReference type="EMBL" id="AP014963">
    <property type="protein sequence ID" value="BAT01004.1"/>
    <property type="molecule type" value="Genomic_DNA"/>
</dbReference>
<reference evidence="2" key="1">
    <citation type="journal article" date="2005" name="Nature">
        <title>The map-based sequence of the rice genome.</title>
        <authorList>
            <consortium name="International rice genome sequencing project (IRGSP)"/>
            <person name="Matsumoto T."/>
            <person name="Wu J."/>
            <person name="Kanamori H."/>
            <person name="Katayose Y."/>
            <person name="Fujisawa M."/>
            <person name="Namiki N."/>
            <person name="Mizuno H."/>
            <person name="Yamamoto K."/>
            <person name="Antonio B.A."/>
            <person name="Baba T."/>
            <person name="Sakata K."/>
            <person name="Nagamura Y."/>
            <person name="Aoki H."/>
            <person name="Arikawa K."/>
            <person name="Arita K."/>
            <person name="Bito T."/>
            <person name="Chiden Y."/>
            <person name="Fujitsuka N."/>
            <person name="Fukunaka R."/>
            <person name="Hamada M."/>
            <person name="Harada C."/>
            <person name="Hayashi A."/>
            <person name="Hijishita S."/>
            <person name="Honda M."/>
            <person name="Hosokawa S."/>
            <person name="Ichikawa Y."/>
            <person name="Idonuma A."/>
            <person name="Iijima M."/>
            <person name="Ikeda M."/>
            <person name="Ikeno M."/>
            <person name="Ito K."/>
            <person name="Ito S."/>
            <person name="Ito T."/>
            <person name="Ito Y."/>
            <person name="Ito Y."/>
            <person name="Iwabuchi A."/>
            <person name="Kamiya K."/>
            <person name="Karasawa W."/>
            <person name="Kurita K."/>
            <person name="Katagiri S."/>
            <person name="Kikuta A."/>
            <person name="Kobayashi H."/>
            <person name="Kobayashi N."/>
            <person name="Machita K."/>
            <person name="Maehara T."/>
            <person name="Masukawa M."/>
            <person name="Mizubayashi T."/>
            <person name="Mukai Y."/>
            <person name="Nagasaki H."/>
            <person name="Nagata Y."/>
            <person name="Naito S."/>
            <person name="Nakashima M."/>
            <person name="Nakama Y."/>
            <person name="Nakamichi Y."/>
            <person name="Nakamura M."/>
            <person name="Meguro A."/>
            <person name="Negishi M."/>
            <person name="Ohta I."/>
            <person name="Ohta T."/>
            <person name="Okamoto M."/>
            <person name="Ono N."/>
            <person name="Saji S."/>
            <person name="Sakaguchi M."/>
            <person name="Sakai K."/>
            <person name="Shibata M."/>
            <person name="Shimokawa T."/>
            <person name="Song J."/>
            <person name="Takazaki Y."/>
            <person name="Terasawa K."/>
            <person name="Tsugane M."/>
            <person name="Tsuji K."/>
            <person name="Ueda S."/>
            <person name="Waki K."/>
            <person name="Yamagata H."/>
            <person name="Yamamoto M."/>
            <person name="Yamamoto S."/>
            <person name="Yamane H."/>
            <person name="Yoshiki S."/>
            <person name="Yoshihara R."/>
            <person name="Yukawa K."/>
            <person name="Zhong H."/>
            <person name="Yano M."/>
            <person name="Yuan Q."/>
            <person name="Ouyang S."/>
            <person name="Liu J."/>
            <person name="Jones K.M."/>
            <person name="Gansberger K."/>
            <person name="Moffat K."/>
            <person name="Hill J."/>
            <person name="Bera J."/>
            <person name="Fadrosh D."/>
            <person name="Jin S."/>
            <person name="Johri S."/>
            <person name="Kim M."/>
            <person name="Overton L."/>
            <person name="Reardon M."/>
            <person name="Tsitrin T."/>
            <person name="Vuong H."/>
            <person name="Weaver B."/>
            <person name="Ciecko A."/>
            <person name="Tallon L."/>
            <person name="Jackson J."/>
            <person name="Pai G."/>
            <person name="Aken S.V."/>
            <person name="Utterback T."/>
            <person name="Reidmuller S."/>
            <person name="Feldblyum T."/>
            <person name="Hsiao J."/>
            <person name="Zismann V."/>
            <person name="Iobst S."/>
            <person name="de Vazeille A.R."/>
            <person name="Buell C.R."/>
            <person name="Ying K."/>
            <person name="Li Y."/>
            <person name="Lu T."/>
            <person name="Huang Y."/>
            <person name="Zhao Q."/>
            <person name="Feng Q."/>
            <person name="Zhang L."/>
            <person name="Zhu J."/>
            <person name="Weng Q."/>
            <person name="Mu J."/>
            <person name="Lu Y."/>
            <person name="Fan D."/>
            <person name="Liu Y."/>
            <person name="Guan J."/>
            <person name="Zhang Y."/>
            <person name="Yu S."/>
            <person name="Liu X."/>
            <person name="Zhang Y."/>
            <person name="Hong G."/>
            <person name="Han B."/>
            <person name="Choisne N."/>
            <person name="Demange N."/>
            <person name="Orjeda G."/>
            <person name="Samain S."/>
            <person name="Cattolico L."/>
            <person name="Pelletier E."/>
            <person name="Couloux A."/>
            <person name="Segurens B."/>
            <person name="Wincker P."/>
            <person name="D'Hont A."/>
            <person name="Scarpelli C."/>
            <person name="Weissenbach J."/>
            <person name="Salanoubat M."/>
            <person name="Quetier F."/>
            <person name="Yu Y."/>
            <person name="Kim H.R."/>
            <person name="Rambo T."/>
            <person name="Currie J."/>
            <person name="Collura K."/>
            <person name="Luo M."/>
            <person name="Yang T."/>
            <person name="Ammiraju J.S.S."/>
            <person name="Engler F."/>
            <person name="Soderlund C."/>
            <person name="Wing R.A."/>
            <person name="Palmer L.E."/>
            <person name="de la Bastide M."/>
            <person name="Spiegel L."/>
            <person name="Nascimento L."/>
            <person name="Zutavern T."/>
            <person name="O'Shaughnessy A."/>
            <person name="Dike S."/>
            <person name="Dedhia N."/>
            <person name="Preston R."/>
            <person name="Balija V."/>
            <person name="McCombie W.R."/>
            <person name="Chow T."/>
            <person name="Chen H."/>
            <person name="Chung M."/>
            <person name="Chen C."/>
            <person name="Shaw J."/>
            <person name="Wu H."/>
            <person name="Hsiao K."/>
            <person name="Chao Y."/>
            <person name="Chu M."/>
            <person name="Cheng C."/>
            <person name="Hour A."/>
            <person name="Lee P."/>
            <person name="Lin S."/>
            <person name="Lin Y."/>
            <person name="Liou J."/>
            <person name="Liu S."/>
            <person name="Hsing Y."/>
            <person name="Raghuvanshi S."/>
            <person name="Mohanty A."/>
            <person name="Bharti A.K."/>
            <person name="Gaur A."/>
            <person name="Gupta V."/>
            <person name="Kumar D."/>
            <person name="Ravi V."/>
            <person name="Vij S."/>
            <person name="Kapur A."/>
            <person name="Khurana P."/>
            <person name="Khurana P."/>
            <person name="Khurana J.P."/>
            <person name="Tyagi A.K."/>
            <person name="Gaikwad K."/>
            <person name="Singh A."/>
            <person name="Dalal V."/>
            <person name="Srivastava S."/>
            <person name="Dixit A."/>
            <person name="Pal A.K."/>
            <person name="Ghazi I.A."/>
            <person name="Yadav M."/>
            <person name="Pandit A."/>
            <person name="Bhargava A."/>
            <person name="Sureshbabu K."/>
            <person name="Batra K."/>
            <person name="Sharma T.R."/>
            <person name="Mohapatra T."/>
            <person name="Singh N.K."/>
            <person name="Messing J."/>
            <person name="Nelson A.B."/>
            <person name="Fuks G."/>
            <person name="Kavchok S."/>
            <person name="Keizer G."/>
            <person name="Linton E."/>
            <person name="Llaca V."/>
            <person name="Song R."/>
            <person name="Tanyolac B."/>
            <person name="Young S."/>
            <person name="Ho-Il K."/>
            <person name="Hahn J.H."/>
            <person name="Sangsakoo G."/>
            <person name="Vanavichit A."/>
            <person name="de Mattos Luiz.A.T."/>
            <person name="Zimmer P.D."/>
            <person name="Malone G."/>
            <person name="Dellagostin O."/>
            <person name="de Oliveira A.C."/>
            <person name="Bevan M."/>
            <person name="Bancroft I."/>
            <person name="Minx P."/>
            <person name="Cordum H."/>
            <person name="Wilson R."/>
            <person name="Cheng Z."/>
            <person name="Jin W."/>
            <person name="Jiang J."/>
            <person name="Leong S.A."/>
            <person name="Iwama H."/>
            <person name="Gojobori T."/>
            <person name="Itoh T."/>
            <person name="Niimura Y."/>
            <person name="Fujii Y."/>
            <person name="Habara T."/>
            <person name="Sakai H."/>
            <person name="Sato Y."/>
            <person name="Wilson G."/>
            <person name="Kumar K."/>
            <person name="McCouch S."/>
            <person name="Juretic N."/>
            <person name="Hoen D."/>
            <person name="Wright S."/>
            <person name="Bruskiewich R."/>
            <person name="Bureau T."/>
            <person name="Miyao A."/>
            <person name="Hirochika H."/>
            <person name="Nishikawa T."/>
            <person name="Kadowaki K."/>
            <person name="Sugiura M."/>
            <person name="Burr B."/>
            <person name="Sasaki T."/>
        </authorList>
    </citation>
    <scope>NUCLEOTIDE SEQUENCE [LARGE SCALE GENOMIC DNA]</scope>
    <source>
        <strain evidence="2">cv. Nipponbare</strain>
    </source>
</reference>
<dbReference type="AlphaFoldDB" id="A0A0P0X4W1"/>
<accession>A0A0P0X4W1</accession>
<dbReference type="Proteomes" id="UP000059680">
    <property type="component" value="Chromosome 7"/>
</dbReference>
<evidence type="ECO:0000313" key="2">
    <source>
        <dbReference type="Proteomes" id="UP000059680"/>
    </source>
</evidence>
<sequence length="40" mass="4642">MINMSPYLSRMLVRGDFVLLFTIDWPLVDVSNFIYSVSTT</sequence>
<evidence type="ECO:0000313" key="1">
    <source>
        <dbReference type="EMBL" id="BAT01004.1"/>
    </source>
</evidence>